<organism evidence="5 6">
    <name type="scientific">Streptomyces sparsogenes DSM 40356</name>
    <dbReference type="NCBI Taxonomy" id="1331668"/>
    <lineage>
        <taxon>Bacteria</taxon>
        <taxon>Bacillati</taxon>
        <taxon>Actinomycetota</taxon>
        <taxon>Actinomycetes</taxon>
        <taxon>Kitasatosporales</taxon>
        <taxon>Streptomycetaceae</taxon>
        <taxon>Streptomyces</taxon>
    </lineage>
</organism>
<dbReference type="PANTHER" id="PTHR43580">
    <property type="entry name" value="OXIDOREDUCTASE GLYR1-RELATED"/>
    <property type="match status" value="1"/>
</dbReference>
<dbReference type="GO" id="GO:0016491">
    <property type="term" value="F:oxidoreductase activity"/>
    <property type="evidence" value="ECO:0007669"/>
    <property type="project" value="UniProtKB-KW"/>
</dbReference>
<dbReference type="PANTHER" id="PTHR43580:SF2">
    <property type="entry name" value="CYTOKINE-LIKE NUCLEAR FACTOR N-PAC"/>
    <property type="match status" value="1"/>
</dbReference>
<evidence type="ECO:0000256" key="2">
    <source>
        <dbReference type="ARBA" id="ARBA00023002"/>
    </source>
</evidence>
<dbReference type="InterPro" id="IPR013328">
    <property type="entry name" value="6PGD_dom2"/>
</dbReference>
<reference evidence="5 6" key="1">
    <citation type="submission" date="2013-05" db="EMBL/GenBank/DDBJ databases">
        <title>Genome sequence of Streptomyces sparsogenes DSM 40356.</title>
        <authorList>
            <person name="Coyne S."/>
            <person name="Seebeck F.P."/>
        </authorList>
    </citation>
    <scope>NUCLEOTIDE SEQUENCE [LARGE SCALE GENOMIC DNA]</scope>
    <source>
        <strain evidence="5 6">DSM 40356</strain>
    </source>
</reference>
<dbReference type="InterPro" id="IPR015815">
    <property type="entry name" value="HIBADH-related"/>
</dbReference>
<proteinExistence type="inferred from homology"/>
<dbReference type="GeneID" id="96744439"/>
<protein>
    <submittedName>
        <fullName evidence="5">Putative dehydrogenase</fullName>
    </submittedName>
</protein>
<dbReference type="PIRSF" id="PIRSF000103">
    <property type="entry name" value="HIBADH"/>
    <property type="match status" value="1"/>
</dbReference>
<dbReference type="Pfam" id="PF03446">
    <property type="entry name" value="NAD_binding_2"/>
    <property type="match status" value="1"/>
</dbReference>
<dbReference type="EMBL" id="ASQP01000154">
    <property type="protein sequence ID" value="OMI39506.1"/>
    <property type="molecule type" value="Genomic_DNA"/>
</dbReference>
<comment type="caution">
    <text evidence="5">The sequence shown here is derived from an EMBL/GenBank/DDBJ whole genome shotgun (WGS) entry which is preliminary data.</text>
</comment>
<sequence>MAGENRAPVTVIGLGAMGQALAGAFLAAGHPTTVWNRTARKADALVARGAVRAGTPAEAVKAGDLVIVCVVDYQVSQAILDPPAAELAGRTLVNLTSDTPERAREAAVWAAEHGIDYLDGAIMVPTPVIGSPQALLLYSGSRTAYEAHEATLKALGGNGRYLGADHGIAPLYDLALLNVFYSSMAAMVHSLTMVGADGVTAEEFLPYIKQFFALLPGMADQVAHGIDTGSYPGDLGNLTMEAVGVDHIVEASESRNLDTGPIAAVRALMGRAIADGRGGDGFAAVTEVIRRAIG</sequence>
<evidence type="ECO:0000259" key="4">
    <source>
        <dbReference type="Pfam" id="PF21761"/>
    </source>
</evidence>
<dbReference type="Gene3D" id="1.10.1040.10">
    <property type="entry name" value="N-(1-d-carboxylethyl)-l-norvaline Dehydrogenase, domain 2"/>
    <property type="match status" value="1"/>
</dbReference>
<dbReference type="Pfam" id="PF21761">
    <property type="entry name" value="RedAm-like_C"/>
    <property type="match status" value="1"/>
</dbReference>
<dbReference type="InterPro" id="IPR048666">
    <property type="entry name" value="RedAm-like_C"/>
</dbReference>
<evidence type="ECO:0000256" key="1">
    <source>
        <dbReference type="ARBA" id="ARBA00009080"/>
    </source>
</evidence>
<feature type="domain" description="NADPH-dependent reductive aminase-like C-terminal" evidence="4">
    <location>
        <begin position="165"/>
        <end position="291"/>
    </location>
</feature>
<evidence type="ECO:0000259" key="3">
    <source>
        <dbReference type="Pfam" id="PF03446"/>
    </source>
</evidence>
<dbReference type="Gene3D" id="3.40.50.720">
    <property type="entry name" value="NAD(P)-binding Rossmann-like Domain"/>
    <property type="match status" value="1"/>
</dbReference>
<dbReference type="AlphaFoldDB" id="A0A1R1SMI4"/>
<evidence type="ECO:0000313" key="5">
    <source>
        <dbReference type="EMBL" id="OMI39506.1"/>
    </source>
</evidence>
<accession>A0A1R1SMI4</accession>
<keyword evidence="6" id="KW-1185">Reference proteome</keyword>
<dbReference type="GO" id="GO:0050661">
    <property type="term" value="F:NADP binding"/>
    <property type="evidence" value="ECO:0007669"/>
    <property type="project" value="InterPro"/>
</dbReference>
<gene>
    <name evidence="5" type="ORF">SPAR_10547</name>
</gene>
<dbReference type="RefSeq" id="WP_076970838.1">
    <property type="nucleotide sequence ID" value="NZ_ASQP01000154.1"/>
</dbReference>
<dbReference type="Proteomes" id="UP000186168">
    <property type="component" value="Unassembled WGS sequence"/>
</dbReference>
<dbReference type="SUPFAM" id="SSF51735">
    <property type="entry name" value="NAD(P)-binding Rossmann-fold domains"/>
    <property type="match status" value="1"/>
</dbReference>
<evidence type="ECO:0000313" key="6">
    <source>
        <dbReference type="Proteomes" id="UP000186168"/>
    </source>
</evidence>
<keyword evidence="2" id="KW-0560">Oxidoreductase</keyword>
<feature type="domain" description="6-phosphogluconate dehydrogenase NADP-binding" evidence="3">
    <location>
        <begin position="9"/>
        <end position="162"/>
    </location>
</feature>
<name>A0A1R1SMI4_9ACTN</name>
<dbReference type="InterPro" id="IPR036291">
    <property type="entry name" value="NAD(P)-bd_dom_sf"/>
</dbReference>
<dbReference type="STRING" id="67365.GCA_001704635_06940"/>
<comment type="similarity">
    <text evidence="1">Belongs to the HIBADH-related family.</text>
</comment>
<dbReference type="InterPro" id="IPR006115">
    <property type="entry name" value="6PGDH_NADP-bd"/>
</dbReference>
<dbReference type="InterPro" id="IPR051265">
    <property type="entry name" value="HIBADH-related_NP60_sf"/>
</dbReference>